<dbReference type="PANTHER" id="PTHR35191:SF1">
    <property type="entry name" value="PROPHAGE SIDE TAIL FIBER PROTEIN HOMOLOG STFQ-RELATED"/>
    <property type="match status" value="1"/>
</dbReference>
<proteinExistence type="predicted"/>
<dbReference type="SUPFAM" id="SSF88874">
    <property type="entry name" value="Receptor-binding domain of short tail fibre protein gp12"/>
    <property type="match status" value="2"/>
</dbReference>
<dbReference type="PANTHER" id="PTHR35191">
    <property type="entry name" value="PROPHAGE SIDE TAIL FIBER PROTEIN HOMOLOG STFQ-RELATED"/>
    <property type="match status" value="1"/>
</dbReference>
<dbReference type="Gene3D" id="3.90.1340.10">
    <property type="entry name" value="Phage tail collar domain"/>
    <property type="match status" value="2"/>
</dbReference>
<dbReference type="Pfam" id="PF07484">
    <property type="entry name" value="Collar"/>
    <property type="match status" value="1"/>
</dbReference>
<evidence type="ECO:0000256" key="2">
    <source>
        <dbReference type="ARBA" id="ARBA00022581"/>
    </source>
</evidence>
<keyword evidence="6" id="KW-1185">Reference proteome</keyword>
<organism evidence="5 6">
    <name type="scientific">Avibacterium paragallinarum</name>
    <name type="common">Haemophilus gallinarum</name>
    <dbReference type="NCBI Taxonomy" id="728"/>
    <lineage>
        <taxon>Bacteria</taxon>
        <taxon>Pseudomonadati</taxon>
        <taxon>Pseudomonadota</taxon>
        <taxon>Gammaproteobacteria</taxon>
        <taxon>Pasteurellales</taxon>
        <taxon>Pasteurellaceae</taxon>
        <taxon>Avibacterium</taxon>
    </lineage>
</organism>
<evidence type="ECO:0000313" key="5">
    <source>
        <dbReference type="EMBL" id="MEE6042577.1"/>
    </source>
</evidence>
<dbReference type="InterPro" id="IPR022225">
    <property type="entry name" value="Phage_tail_fibre_N"/>
</dbReference>
<dbReference type="Pfam" id="PF12571">
    <property type="entry name" value="Phage_tail_fib"/>
    <property type="match status" value="1"/>
</dbReference>
<evidence type="ECO:0000259" key="4">
    <source>
        <dbReference type="Pfam" id="PF12571"/>
    </source>
</evidence>
<comment type="caution">
    <text evidence="5">The sequence shown here is derived from an EMBL/GenBank/DDBJ whole genome shotgun (WGS) entry which is preliminary data.</text>
</comment>
<feature type="domain" description="Phage tail collar" evidence="3">
    <location>
        <begin position="366"/>
        <end position="410"/>
    </location>
</feature>
<name>A0ABU7QKR2_AVIPA</name>
<sequence>MAKQYYSVLTDYGTQVIAQAIAHKQPLQIMQMAVGDGNGQATTPSQRLTALVREVHRANVSAISVDPRNNKQIIFELTIPENVGGFWIREMGIFDHQNRLVAYANCPDSFKPQLESGSGKVQVVRMILLVSSSDAITLKVDDSVIFVTRSQLTPQQITATSQNAVEETGHSHEIDKASTSQAGIVQLTNATDSEAETLGLTAKAGKTLKGLIDALTRNLSNYIPNSKKSDAVTSPSSDTIATSFAVKTAYDKAVEADNHAERAYHLAESKQSPATTLAGYGIGDFKVGTSTGDANDCKIDGNYYFASGQNLPSAGAWHIAVMSGGQPNAIRQIAHKANESKVQTRYFNGTSWSAWKEVGGDGVPVGSVVAFPSAVQNPHGFLRCDGSSFGQETYSALYQALGGNTLPDLRRSDVGMTAYFATDNIPEGWIAFDDIEEQVSEQAYPELYRHLVAKYGSLSAVPKAKDRFIRNAGALLAVGEVQQDALQDHFHYIPTEAGGDYQAEKDITIVIRDSDTTNVVPGAFKPAQKGRVQANNTAVADGARAKTYLASTKDTTEKDTRTAEETRPKSLVLKLCIKAQNTLDGVQFWIKAYGTVTNVGELDASRLGQDLQQKSDIGHTHNVNEIKGLGQKVGEVIKQLFTYQKIGNFEIRKYPDGTMIQTYRQSFTNNSNLTFKMAEISWAESFASQEDLKIIATTSAENTEANLSKLFFNRGGLDIANAGGVVAIKTSPSRFILLCSDNDGHSDDFAIDVVGIGRYTLPPVETNNERDAETIEAIKAVFREAGLSS</sequence>
<comment type="subcellular location">
    <subcellularLocation>
        <location evidence="1">Virion</location>
    </subcellularLocation>
</comment>
<dbReference type="InterPro" id="IPR011083">
    <property type="entry name" value="Phage_tail_collar_dom"/>
</dbReference>
<feature type="domain" description="Phage tail fibre protein N-terminal" evidence="4">
    <location>
        <begin position="1"/>
        <end position="149"/>
    </location>
</feature>
<dbReference type="Proteomes" id="UP001347884">
    <property type="component" value="Unassembled WGS sequence"/>
</dbReference>
<dbReference type="CDD" id="cd19958">
    <property type="entry name" value="pyocin_knob"/>
    <property type="match status" value="1"/>
</dbReference>
<dbReference type="Pfam" id="PF03406">
    <property type="entry name" value="Phage_fiber_2"/>
    <property type="match status" value="1"/>
</dbReference>
<dbReference type="RefSeq" id="WP_194755122.1">
    <property type="nucleotide sequence ID" value="NZ_CP081939.1"/>
</dbReference>
<evidence type="ECO:0000259" key="3">
    <source>
        <dbReference type="Pfam" id="PF07484"/>
    </source>
</evidence>
<accession>A0ABU7QKR2</accession>
<evidence type="ECO:0000313" key="6">
    <source>
        <dbReference type="Proteomes" id="UP001347884"/>
    </source>
</evidence>
<dbReference type="InterPro" id="IPR051934">
    <property type="entry name" value="Phage_Tail_Fiber_Structural"/>
</dbReference>
<dbReference type="InterPro" id="IPR005068">
    <property type="entry name" value="Phage_lambda_Stf-r2"/>
</dbReference>
<dbReference type="EMBL" id="JAMDKF010000040">
    <property type="protein sequence ID" value="MEE6042577.1"/>
    <property type="molecule type" value="Genomic_DNA"/>
</dbReference>
<gene>
    <name evidence="5" type="ORF">M5S13_11965</name>
</gene>
<protein>
    <submittedName>
        <fullName evidence="5">Phage tail protein</fullName>
    </submittedName>
</protein>
<keyword evidence="2" id="KW-0945">Host-virus interaction</keyword>
<evidence type="ECO:0000256" key="1">
    <source>
        <dbReference type="ARBA" id="ARBA00004328"/>
    </source>
</evidence>
<dbReference type="InterPro" id="IPR037053">
    <property type="entry name" value="Phage_tail_collar_dom_sf"/>
</dbReference>
<reference evidence="5 6" key="1">
    <citation type="journal article" date="2022" name="Front. Microbiol.">
        <title>Commensal bacteria contribute to the growth of multidrug-resistant Avibacterium paragallinarum in chickens.</title>
        <authorList>
            <person name="Zhu J."/>
            <person name="Chen Y."/>
            <person name="Wu Y."/>
            <person name="Wang Y."/>
            <person name="Zhu K."/>
        </authorList>
    </citation>
    <scope>NUCLEOTIDE SEQUENCE [LARGE SCALE GENOMIC DNA]</scope>
    <source>
        <strain evidence="5 6">AV25</strain>
    </source>
</reference>